<dbReference type="EnsemblPlants" id="Solyc12g077460.2.1">
    <property type="protein sequence ID" value="Solyc12g077460.2.1"/>
    <property type="gene ID" value="Solyc12g077460.2"/>
</dbReference>
<dbReference type="InParanoid" id="A0A3Q7JD31"/>
<evidence type="ECO:0000313" key="1">
    <source>
        <dbReference type="EnsemblPlants" id="Solyc12g077460.2.1"/>
    </source>
</evidence>
<dbReference type="Gramene" id="Solyc12g077460.2.1">
    <property type="protein sequence ID" value="Solyc12g077460.2.1"/>
    <property type="gene ID" value="Solyc12g077460.2"/>
</dbReference>
<accession>A0A3Q7JD31</accession>
<dbReference type="Proteomes" id="UP000004994">
    <property type="component" value="Chromosome 12"/>
</dbReference>
<name>A0A3Q7JD31_SOLLC</name>
<sequence>MSLAFTTTFICEQSNVHHLLKLQFWTRRLSFHLWS</sequence>
<keyword evidence="2" id="KW-1185">Reference proteome</keyword>
<organism evidence="1">
    <name type="scientific">Solanum lycopersicum</name>
    <name type="common">Tomato</name>
    <name type="synonym">Lycopersicon esculentum</name>
    <dbReference type="NCBI Taxonomy" id="4081"/>
    <lineage>
        <taxon>Eukaryota</taxon>
        <taxon>Viridiplantae</taxon>
        <taxon>Streptophyta</taxon>
        <taxon>Embryophyta</taxon>
        <taxon>Tracheophyta</taxon>
        <taxon>Spermatophyta</taxon>
        <taxon>Magnoliopsida</taxon>
        <taxon>eudicotyledons</taxon>
        <taxon>Gunneridae</taxon>
        <taxon>Pentapetalae</taxon>
        <taxon>asterids</taxon>
        <taxon>lamiids</taxon>
        <taxon>Solanales</taxon>
        <taxon>Solanaceae</taxon>
        <taxon>Solanoideae</taxon>
        <taxon>Solaneae</taxon>
        <taxon>Solanum</taxon>
        <taxon>Solanum subgen. Lycopersicon</taxon>
    </lineage>
</organism>
<proteinExistence type="predicted"/>
<dbReference type="AlphaFoldDB" id="A0A3Q7JD31"/>
<protein>
    <submittedName>
        <fullName evidence="1">Uncharacterized protein</fullName>
    </submittedName>
</protein>
<dbReference type="PaxDb" id="4081-Solyc12g077460.1.1"/>
<evidence type="ECO:0000313" key="2">
    <source>
        <dbReference type="Proteomes" id="UP000004994"/>
    </source>
</evidence>
<reference evidence="1" key="2">
    <citation type="submission" date="2019-01" db="UniProtKB">
        <authorList>
            <consortium name="EnsemblPlants"/>
        </authorList>
    </citation>
    <scope>IDENTIFICATION</scope>
    <source>
        <strain evidence="1">cv. Heinz 1706</strain>
    </source>
</reference>
<reference evidence="1" key="1">
    <citation type="journal article" date="2012" name="Nature">
        <title>The tomato genome sequence provides insights into fleshy fruit evolution.</title>
        <authorList>
            <consortium name="Tomato Genome Consortium"/>
        </authorList>
    </citation>
    <scope>NUCLEOTIDE SEQUENCE [LARGE SCALE GENOMIC DNA]</scope>
    <source>
        <strain evidence="1">cv. Heinz 1706</strain>
    </source>
</reference>